<proteinExistence type="predicted"/>
<dbReference type="AlphaFoldDB" id="A0A8E0VKB9"/>
<dbReference type="Proteomes" id="UP000728185">
    <property type="component" value="Unassembled WGS sequence"/>
</dbReference>
<evidence type="ECO:0000313" key="2">
    <source>
        <dbReference type="Proteomes" id="UP000728185"/>
    </source>
</evidence>
<sequence length="185" mass="21565">KAHCDSYQYLLIIIFDKHDLTVTELRNHVLRHFSAVTKNYGEYVGIGTPVDKAENLIHGWRPEEVIFLFTFDRAENADAFLNIARFDVKFRVTMDIILIPLLNVLSSCFTFPYFELGLYDVQHQQPFQDYVQKLFGLSDRHTGNIVAATKNIKSFSGARMPNYITASQWLTEEQFWLYQKEGDSR</sequence>
<accession>A0A8E0VKB9</accession>
<evidence type="ECO:0000313" key="1">
    <source>
        <dbReference type="EMBL" id="KAA0193432.1"/>
    </source>
</evidence>
<gene>
    <name evidence="1" type="ORF">FBUS_01144</name>
</gene>
<dbReference type="EMBL" id="LUCM01005033">
    <property type="protein sequence ID" value="KAA0193432.1"/>
    <property type="molecule type" value="Genomic_DNA"/>
</dbReference>
<name>A0A8E0VKB9_9TREM</name>
<organism evidence="1 2">
    <name type="scientific">Fasciolopsis buskii</name>
    <dbReference type="NCBI Taxonomy" id="27845"/>
    <lineage>
        <taxon>Eukaryota</taxon>
        <taxon>Metazoa</taxon>
        <taxon>Spiralia</taxon>
        <taxon>Lophotrochozoa</taxon>
        <taxon>Platyhelminthes</taxon>
        <taxon>Trematoda</taxon>
        <taxon>Digenea</taxon>
        <taxon>Plagiorchiida</taxon>
        <taxon>Echinostomata</taxon>
        <taxon>Echinostomatoidea</taxon>
        <taxon>Fasciolidae</taxon>
        <taxon>Fasciolopsis</taxon>
    </lineage>
</organism>
<keyword evidence="2" id="KW-1185">Reference proteome</keyword>
<protein>
    <submittedName>
        <fullName evidence="1">Uncharacterized protein</fullName>
    </submittedName>
</protein>
<reference evidence="1" key="1">
    <citation type="submission" date="2019-05" db="EMBL/GenBank/DDBJ databases">
        <title>Annotation for the trematode Fasciolopsis buski.</title>
        <authorList>
            <person name="Choi Y.-J."/>
        </authorList>
    </citation>
    <scope>NUCLEOTIDE SEQUENCE</scope>
    <source>
        <strain evidence="1">HT</strain>
        <tissue evidence="1">Whole worm</tissue>
    </source>
</reference>
<feature type="non-terminal residue" evidence="1">
    <location>
        <position position="1"/>
    </location>
</feature>
<dbReference type="OrthoDB" id="6222233at2759"/>
<comment type="caution">
    <text evidence="1">The sequence shown here is derived from an EMBL/GenBank/DDBJ whole genome shotgun (WGS) entry which is preliminary data.</text>
</comment>